<dbReference type="RefSeq" id="WP_275633938.1">
    <property type="nucleotide sequence ID" value="NZ_JARGYD010000007.1"/>
</dbReference>
<sequence>MTEEQSVNTERAEGWTPPEAPLDMPSQVLEGRARRMPVPGFLLRLLPMRRTA</sequence>
<name>A0ABV7GRK9_9RHOB</name>
<comment type="caution">
    <text evidence="2">The sequence shown here is derived from an EMBL/GenBank/DDBJ whole genome shotgun (WGS) entry which is preliminary data.</text>
</comment>
<accession>A0ABV7GRK9</accession>
<dbReference type="Proteomes" id="UP001595632">
    <property type="component" value="Unassembled WGS sequence"/>
</dbReference>
<dbReference type="EMBL" id="JBHRTB010000010">
    <property type="protein sequence ID" value="MFC3142417.1"/>
    <property type="molecule type" value="Genomic_DNA"/>
</dbReference>
<evidence type="ECO:0000313" key="2">
    <source>
        <dbReference type="EMBL" id="MFC3142417.1"/>
    </source>
</evidence>
<proteinExistence type="predicted"/>
<organism evidence="2 3">
    <name type="scientific">Psychromarinibacter halotolerans</name>
    <dbReference type="NCBI Taxonomy" id="1775175"/>
    <lineage>
        <taxon>Bacteria</taxon>
        <taxon>Pseudomonadati</taxon>
        <taxon>Pseudomonadota</taxon>
        <taxon>Alphaproteobacteria</taxon>
        <taxon>Rhodobacterales</taxon>
        <taxon>Paracoccaceae</taxon>
        <taxon>Psychromarinibacter</taxon>
    </lineage>
</organism>
<evidence type="ECO:0000313" key="3">
    <source>
        <dbReference type="Proteomes" id="UP001595632"/>
    </source>
</evidence>
<protein>
    <submittedName>
        <fullName evidence="2">Uncharacterized protein</fullName>
    </submittedName>
</protein>
<reference evidence="3" key="1">
    <citation type="journal article" date="2019" name="Int. J. Syst. Evol. Microbiol.">
        <title>The Global Catalogue of Microorganisms (GCM) 10K type strain sequencing project: providing services to taxonomists for standard genome sequencing and annotation.</title>
        <authorList>
            <consortium name="The Broad Institute Genomics Platform"/>
            <consortium name="The Broad Institute Genome Sequencing Center for Infectious Disease"/>
            <person name="Wu L."/>
            <person name="Ma J."/>
        </authorList>
    </citation>
    <scope>NUCLEOTIDE SEQUENCE [LARGE SCALE GENOMIC DNA]</scope>
    <source>
        <strain evidence="3">KCTC 52366</strain>
    </source>
</reference>
<keyword evidence="3" id="KW-1185">Reference proteome</keyword>
<gene>
    <name evidence="2" type="ORF">ACFOGP_06840</name>
</gene>
<evidence type="ECO:0000256" key="1">
    <source>
        <dbReference type="SAM" id="MobiDB-lite"/>
    </source>
</evidence>
<feature type="region of interest" description="Disordered" evidence="1">
    <location>
        <begin position="1"/>
        <end position="24"/>
    </location>
</feature>